<proteinExistence type="predicted"/>
<dbReference type="Proteomes" id="UP000219813">
    <property type="component" value="Chromosome 5"/>
</dbReference>
<gene>
    <name evidence="2" type="primary">PmUG01_05023600</name>
    <name evidence="2" type="ORF">PMUG01_05023600</name>
</gene>
<dbReference type="GeneID" id="39867278"/>
<name>A0A1D3JLM3_PLAMA</name>
<dbReference type="EMBL" id="LT594626">
    <property type="protein sequence ID" value="SBT87373.1"/>
    <property type="molecule type" value="Genomic_DNA"/>
</dbReference>
<dbReference type="AlphaFoldDB" id="A0A1D3JLM3"/>
<keyword evidence="1" id="KW-0175">Coiled coil</keyword>
<dbReference type="OMA" id="YIITINE"/>
<evidence type="ECO:0000256" key="1">
    <source>
        <dbReference type="SAM" id="Coils"/>
    </source>
</evidence>
<evidence type="ECO:0000313" key="3">
    <source>
        <dbReference type="Proteomes" id="UP000219813"/>
    </source>
</evidence>
<feature type="coiled-coil region" evidence="1">
    <location>
        <begin position="282"/>
        <end position="386"/>
    </location>
</feature>
<accession>A0A1D3JLM3</accession>
<feature type="coiled-coil region" evidence="1">
    <location>
        <begin position="5"/>
        <end position="32"/>
    </location>
</feature>
<evidence type="ECO:0000313" key="2">
    <source>
        <dbReference type="EMBL" id="SBT87373.1"/>
    </source>
</evidence>
<dbReference type="RefSeq" id="XP_028860382.1">
    <property type="nucleotide sequence ID" value="XM_029003436.1"/>
</dbReference>
<dbReference type="KEGG" id="pmal:PMUG01_05023600"/>
<keyword evidence="3" id="KW-1185">Reference proteome</keyword>
<dbReference type="VEuPathDB" id="PlasmoDB:PmUG01_05023600"/>
<protein>
    <submittedName>
        <fullName evidence="2">Uncharacterized protein</fullName>
    </submittedName>
</protein>
<dbReference type="OrthoDB" id="372094at2759"/>
<sequence>MSYLLDDKKIILKELLSKNENIKHENEYLELENRAFLLLIEKYEERKKFIKILEYIHYVCTSLYDKEQNFNYNILHTEFLRELKSLLDDCISKYRNILKSILTKRDDEYLSISQGALPRMNNYKEKKSRPKEGIYDVNIEDIITHKRDETTYIKEENEADGTNGADGANGADEAYEVIDNSFADSSRKSSMNCTENRLQNEAEKGNLMCPTNGQKQQHVPKEIEHNKGQINSEAEKDNDCNTLSLIKEKNICLHWSKEESKEEFYSVQSFKRHESTDEQEICLNLIEKQQLTLNEIEKLKNEIKKVTIYFENTKMLVGSILCQSKIFLFELDEEMKNYKIMKEKIKKDNLLMKKSSAINDIYNAIINKQKNKIEEAQKTNLTLLNLYKKKFSNINYIISINENINSVDFLYLNVLIYNKKINYDRLMKEHERNYSHLRKLLNELSSTHKKIIENEHREREIIESIEKNNYALNDMDALIIEISSQIDSTNDTSNRINQYEHVDVLNSCSVIECIQLNKDIYNVEKKIKSYQRKIDIIQNIKMKK</sequence>
<reference evidence="2 3" key="1">
    <citation type="submission" date="2016-06" db="EMBL/GenBank/DDBJ databases">
        <authorList>
            <consortium name="Pathogen Informatics"/>
        </authorList>
    </citation>
    <scope>NUCLEOTIDE SEQUENCE [LARGE SCALE GENOMIC DNA]</scope>
</reference>
<organism evidence="2 3">
    <name type="scientific">Plasmodium malariae</name>
    <dbReference type="NCBI Taxonomy" id="5858"/>
    <lineage>
        <taxon>Eukaryota</taxon>
        <taxon>Sar</taxon>
        <taxon>Alveolata</taxon>
        <taxon>Apicomplexa</taxon>
        <taxon>Aconoidasida</taxon>
        <taxon>Haemosporida</taxon>
        <taxon>Plasmodiidae</taxon>
        <taxon>Plasmodium</taxon>
        <taxon>Plasmodium (Plasmodium)</taxon>
    </lineage>
</organism>